<accession>A0A1S3JWU1</accession>
<evidence type="ECO:0000313" key="2">
    <source>
        <dbReference type="Proteomes" id="UP000085678"/>
    </source>
</evidence>
<dbReference type="AlphaFoldDB" id="A0A1S3JWU1"/>
<dbReference type="InParanoid" id="A0A1S3JWU1"/>
<evidence type="ECO:0000313" key="3">
    <source>
        <dbReference type="RefSeq" id="XP_013414526.1"/>
    </source>
</evidence>
<protein>
    <submittedName>
        <fullName evidence="3">Uncharacterized protein LOC106176608</fullName>
    </submittedName>
</protein>
<dbReference type="Proteomes" id="UP000085678">
    <property type="component" value="Unplaced"/>
</dbReference>
<keyword evidence="1" id="KW-0732">Signal</keyword>
<organism evidence="2 3">
    <name type="scientific">Lingula anatina</name>
    <name type="common">Brachiopod</name>
    <name type="synonym">Lingula unguis</name>
    <dbReference type="NCBI Taxonomy" id="7574"/>
    <lineage>
        <taxon>Eukaryota</taxon>
        <taxon>Metazoa</taxon>
        <taxon>Spiralia</taxon>
        <taxon>Lophotrochozoa</taxon>
        <taxon>Brachiopoda</taxon>
        <taxon>Linguliformea</taxon>
        <taxon>Lingulata</taxon>
        <taxon>Lingulida</taxon>
        <taxon>Linguloidea</taxon>
        <taxon>Lingulidae</taxon>
        <taxon>Lingula</taxon>
    </lineage>
</organism>
<feature type="chain" id="PRO_5010208215" evidence="1">
    <location>
        <begin position="17"/>
        <end position="402"/>
    </location>
</feature>
<keyword evidence="2" id="KW-1185">Reference proteome</keyword>
<reference evidence="3" key="1">
    <citation type="submission" date="2025-08" db="UniProtKB">
        <authorList>
            <consortium name="RefSeq"/>
        </authorList>
    </citation>
    <scope>IDENTIFICATION</scope>
    <source>
        <tissue evidence="3">Gonads</tissue>
    </source>
</reference>
<name>A0A1S3JWU1_LINAN</name>
<dbReference type="KEGG" id="lak:106176608"/>
<dbReference type="RefSeq" id="XP_013414526.1">
    <property type="nucleotide sequence ID" value="XM_013559072.1"/>
</dbReference>
<dbReference type="GeneID" id="106176608"/>
<feature type="signal peptide" evidence="1">
    <location>
        <begin position="1"/>
        <end position="16"/>
    </location>
</feature>
<proteinExistence type="predicted"/>
<sequence>MKIILVCLALLGATYAYPHLPIEEVEKRCLVDKPEVSQGVAYVSDSDCAYYWQCDFAYTVLKNVTLKKCPIGTMWAKIGVLPHPPQPGEEPVVCVNCAQQPDPECHVQYPQGSEQCPNATTPGPTTTEKPRPLGPKICRLEPQNMVFQEIVGEISEVWYWGANETFSCGHLIFNFKKCECEAAPEFPARWNFDVNLNSYKNRLYAANEPVGTVGLSVIEPGCAEFNGTGGLQIPYFKNMRPRKSWVTAVVFNRDPPQNATILYECITIFIYDNDWVKASVVVQNPLGGEETLTVSVHAPGGGYILVIVIWDGKTLTLAVFAGGNLYVNSVTVSNVDYPWSIVCLPAQPLFVGYVPWPFDDDPALPGSYSGNICLLFFTDKRYDNPDAIKADILLDYVGPPFG</sequence>
<gene>
    <name evidence="3" type="primary">LOC106176608</name>
</gene>
<evidence type="ECO:0000256" key="1">
    <source>
        <dbReference type="SAM" id="SignalP"/>
    </source>
</evidence>